<accession>A0A4Y8IUE2</accession>
<dbReference type="RefSeq" id="WP_134338890.1">
    <property type="nucleotide sequence ID" value="NZ_SOPW01000003.1"/>
</dbReference>
<evidence type="ECO:0000256" key="9">
    <source>
        <dbReference type="PIRSR" id="PIRSR001399-2"/>
    </source>
</evidence>
<dbReference type="NCBIfam" id="NF003805">
    <property type="entry name" value="PRK05395.1-2"/>
    <property type="match status" value="1"/>
</dbReference>
<dbReference type="HAMAP" id="MF_00169">
    <property type="entry name" value="AroQ"/>
    <property type="match status" value="1"/>
</dbReference>
<gene>
    <name evidence="7 11" type="primary">aroQ</name>
    <name evidence="11" type="ORF">E3U55_03175</name>
</gene>
<dbReference type="PIRSF" id="PIRSF001399">
    <property type="entry name" value="DHquinase_II"/>
    <property type="match status" value="1"/>
</dbReference>
<evidence type="ECO:0000256" key="7">
    <source>
        <dbReference type="HAMAP-Rule" id="MF_00169"/>
    </source>
</evidence>
<dbReference type="UniPathway" id="UPA00053">
    <property type="reaction ID" value="UER00086"/>
</dbReference>
<evidence type="ECO:0000256" key="3">
    <source>
        <dbReference type="ARBA" id="ARBA00011037"/>
    </source>
</evidence>
<sequence>MDQILLLNGPNLNLLGQRNTKIYGQASLDEIVNKVEEYLKKQDYQLISFQSNHEGELIDRLHEANNSCSGVIFNPGGYTHTSVALRDAVEVLNIPVIEVHLSNVHNREPFRSHSFIAPVAAGQILGLGPLGYLTAAYALMQILDGKGEF</sequence>
<dbReference type="GO" id="GO:0009423">
    <property type="term" value="P:chorismate biosynthetic process"/>
    <property type="evidence" value="ECO:0007669"/>
    <property type="project" value="UniProtKB-UniRule"/>
</dbReference>
<evidence type="ECO:0000313" key="11">
    <source>
        <dbReference type="EMBL" id="TFB23829.1"/>
    </source>
</evidence>
<dbReference type="PANTHER" id="PTHR21272:SF3">
    <property type="entry name" value="CATABOLIC 3-DEHYDROQUINASE"/>
    <property type="match status" value="1"/>
</dbReference>
<keyword evidence="7" id="KW-0028">Amino-acid biosynthesis</keyword>
<dbReference type="CDD" id="cd00466">
    <property type="entry name" value="DHQase_II"/>
    <property type="match status" value="1"/>
</dbReference>
<proteinExistence type="inferred from homology"/>
<dbReference type="PANTHER" id="PTHR21272">
    <property type="entry name" value="CATABOLIC 3-DEHYDROQUINASE"/>
    <property type="match status" value="1"/>
</dbReference>
<dbReference type="NCBIfam" id="TIGR01088">
    <property type="entry name" value="aroQ"/>
    <property type="match status" value="1"/>
</dbReference>
<feature type="binding site" evidence="7 9">
    <location>
        <position position="74"/>
    </location>
    <ligand>
        <name>substrate</name>
    </ligand>
</feature>
<feature type="active site" description="Proton donor" evidence="7 8">
    <location>
        <position position="100"/>
    </location>
</feature>
<evidence type="ECO:0000256" key="8">
    <source>
        <dbReference type="PIRSR" id="PIRSR001399-1"/>
    </source>
</evidence>
<evidence type="ECO:0000256" key="5">
    <source>
        <dbReference type="ARBA" id="ARBA00012060"/>
    </source>
</evidence>
<comment type="subunit">
    <text evidence="4 7">Homododecamer.</text>
</comment>
<comment type="pathway">
    <text evidence="2 7">Metabolic intermediate biosynthesis; chorismate biosynthesis; chorismate from D-erythrose 4-phosphate and phosphoenolpyruvate: step 3/7.</text>
</comment>
<feature type="binding site" evidence="7 9">
    <location>
        <position position="111"/>
    </location>
    <ligand>
        <name>substrate</name>
    </ligand>
</feature>
<evidence type="ECO:0000256" key="1">
    <source>
        <dbReference type="ARBA" id="ARBA00001864"/>
    </source>
</evidence>
<organism evidence="11 12">
    <name type="scientific">Filobacillus milosensis</name>
    <dbReference type="NCBI Taxonomy" id="94137"/>
    <lineage>
        <taxon>Bacteria</taxon>
        <taxon>Bacillati</taxon>
        <taxon>Bacillota</taxon>
        <taxon>Bacilli</taxon>
        <taxon>Bacillales</taxon>
        <taxon>Bacillaceae</taxon>
        <taxon>Filobacillus</taxon>
    </lineage>
</organism>
<dbReference type="OrthoDB" id="9790793at2"/>
<reference evidence="11 12" key="1">
    <citation type="submission" date="2019-03" db="EMBL/GenBank/DDBJ databases">
        <authorList>
            <person name="He R.-H."/>
        </authorList>
    </citation>
    <scope>NUCLEOTIDE SEQUENCE [LARGE SCALE GENOMIC DNA]</scope>
    <source>
        <strain evidence="12">SH 714</strain>
    </source>
</reference>
<dbReference type="InterPro" id="IPR001874">
    <property type="entry name" value="DHquinase_II"/>
</dbReference>
<dbReference type="GO" id="GO:0019631">
    <property type="term" value="P:quinate catabolic process"/>
    <property type="evidence" value="ECO:0007669"/>
    <property type="project" value="TreeGrafter"/>
</dbReference>
<feature type="binding site" evidence="7 9">
    <location>
        <position position="87"/>
    </location>
    <ligand>
        <name>substrate</name>
    </ligand>
</feature>
<keyword evidence="12" id="KW-1185">Reference proteome</keyword>
<evidence type="ECO:0000256" key="10">
    <source>
        <dbReference type="PIRSR" id="PIRSR001399-3"/>
    </source>
</evidence>
<evidence type="ECO:0000256" key="6">
    <source>
        <dbReference type="ARBA" id="ARBA00023239"/>
    </source>
</evidence>
<evidence type="ECO:0000313" key="12">
    <source>
        <dbReference type="Proteomes" id="UP000297975"/>
    </source>
</evidence>
<dbReference type="Pfam" id="PF01220">
    <property type="entry name" value="DHquinase_II"/>
    <property type="match status" value="1"/>
</dbReference>
<dbReference type="Gene3D" id="3.40.50.9100">
    <property type="entry name" value="Dehydroquinase, class II"/>
    <property type="match status" value="1"/>
</dbReference>
<dbReference type="Proteomes" id="UP000297975">
    <property type="component" value="Unassembled WGS sequence"/>
</dbReference>
<comment type="similarity">
    <text evidence="3 7">Belongs to the type-II 3-dehydroquinase family.</text>
</comment>
<dbReference type="AlphaFoldDB" id="A0A4Y8IUE2"/>
<dbReference type="SUPFAM" id="SSF52304">
    <property type="entry name" value="Type II 3-dehydroquinate dehydratase"/>
    <property type="match status" value="1"/>
</dbReference>
<comment type="caution">
    <text evidence="11">The sequence shown here is derived from an EMBL/GenBank/DDBJ whole genome shotgun (WGS) entry which is preliminary data.</text>
</comment>
<dbReference type="GO" id="GO:0008652">
    <property type="term" value="P:amino acid biosynthetic process"/>
    <property type="evidence" value="ECO:0007669"/>
    <property type="project" value="UniProtKB-KW"/>
</dbReference>
<dbReference type="GO" id="GO:0009073">
    <property type="term" value="P:aromatic amino acid family biosynthetic process"/>
    <property type="evidence" value="ECO:0007669"/>
    <property type="project" value="UniProtKB-KW"/>
</dbReference>
<keyword evidence="6 7" id="KW-0456">Lyase</keyword>
<feature type="active site" description="Proton acceptor" evidence="7 8">
    <location>
        <position position="23"/>
    </location>
</feature>
<feature type="binding site" evidence="7 9">
    <location>
        <begin position="101"/>
        <end position="102"/>
    </location>
    <ligand>
        <name>substrate</name>
    </ligand>
</feature>
<protein>
    <recommendedName>
        <fullName evidence="5 7">3-dehydroquinate dehydratase</fullName>
        <shortName evidence="7">3-dehydroquinase</shortName>
        <ecNumber evidence="5 7">4.2.1.10</ecNumber>
    </recommendedName>
    <alternativeName>
        <fullName evidence="7">Type II DHQase</fullName>
    </alternativeName>
</protein>
<feature type="binding site" evidence="7 9">
    <location>
        <position position="80"/>
    </location>
    <ligand>
        <name>substrate</name>
    </ligand>
</feature>
<evidence type="ECO:0000256" key="4">
    <source>
        <dbReference type="ARBA" id="ARBA00011193"/>
    </source>
</evidence>
<dbReference type="NCBIfam" id="NF003807">
    <property type="entry name" value="PRK05395.1-4"/>
    <property type="match status" value="1"/>
</dbReference>
<dbReference type="EC" id="4.2.1.10" evidence="5 7"/>
<dbReference type="EMBL" id="SOPW01000003">
    <property type="protein sequence ID" value="TFB23829.1"/>
    <property type="molecule type" value="Genomic_DNA"/>
</dbReference>
<evidence type="ECO:0000256" key="2">
    <source>
        <dbReference type="ARBA" id="ARBA00004902"/>
    </source>
</evidence>
<dbReference type="GO" id="GO:0003855">
    <property type="term" value="F:3-dehydroquinate dehydratase activity"/>
    <property type="evidence" value="ECO:0007669"/>
    <property type="project" value="UniProtKB-UniRule"/>
</dbReference>
<comment type="function">
    <text evidence="7">Catalyzes a trans-dehydration via an enolate intermediate.</text>
</comment>
<feature type="site" description="Transition state stabilizer" evidence="7 10">
    <location>
        <position position="18"/>
    </location>
</feature>
<name>A0A4Y8IUE2_9BACI</name>
<keyword evidence="7" id="KW-0057">Aromatic amino acid biosynthesis</keyword>
<comment type="catalytic activity">
    <reaction evidence="1 7">
        <text>3-dehydroquinate = 3-dehydroshikimate + H2O</text>
        <dbReference type="Rhea" id="RHEA:21096"/>
        <dbReference type="ChEBI" id="CHEBI:15377"/>
        <dbReference type="ChEBI" id="CHEBI:16630"/>
        <dbReference type="ChEBI" id="CHEBI:32364"/>
        <dbReference type="EC" id="4.2.1.10"/>
    </reaction>
</comment>
<dbReference type="NCBIfam" id="NF003806">
    <property type="entry name" value="PRK05395.1-3"/>
    <property type="match status" value="1"/>
</dbReference>
<dbReference type="InterPro" id="IPR036441">
    <property type="entry name" value="DHquinase_II_sf"/>
</dbReference>